<dbReference type="AlphaFoldDB" id="A0AAW4JDV4"/>
<sequence length="671" mass="72777">MQRIRTHSRAGDANIENCFDGDNRMHLSKITAYGFRASAQDLIECEIPGRFSVLIGANNAGKSTICDALYLAHRLRFPSLPPPSSATLGDGPRSITVDYSYAQNPDDEGPLGRELQEAAGTRSTAVAASWTTELRRSLGSVAARTDFHEFRDRVRLIYLPATRNPVDDLARREARVLVELLRAQQQRLTSRRDLTSLRAKAAGLLDALASTDLIQAVEQRIGEHLGPLTAGVRRHWPFVRGQAVSDEYLARVLELMVAAVEDRLQARNLAITGLGYVNLLHIAVTLAAIPDPTHAGDGTEEPDAAVPGPEGAADTAAADGPGDEQQQVAAAAARLAQARIERDAEEDSFFSSAPFHATVVIEEPEAHLHPQLQHGLARYLRESVRVRPELQVILSSHASDITTACLPEELVLLRRGRDGRHVTRPVARLPLRDRDDILRFARLHMDTTRSAALFAERVVFVEGVTEAAVLRLFGRAWAGTDATKAAFVSALTITVMGWKVGEFPANLLATPGYELAARVVVLVDSDKPVAATPTKPAWTSKYHPDTFRYIISHPTLEPSLVTGNEALFTTALERTGLPAPDPVDVAAITALFASAKADGTPAGPGKPKKAQFSLYLAELLQDHIHADPTSVHVPEHLRELFDFLYDPDAEIAHPGFDDAPSVGEPTTPAAP</sequence>
<evidence type="ECO:0000313" key="4">
    <source>
        <dbReference type="Proteomes" id="UP000669887"/>
    </source>
</evidence>
<comment type="caution">
    <text evidence="3">The sequence shown here is derived from an EMBL/GenBank/DDBJ whole genome shotgun (WGS) entry which is preliminary data.</text>
</comment>
<protein>
    <submittedName>
        <fullName evidence="3">AAA family ATPase</fullName>
    </submittedName>
</protein>
<gene>
    <name evidence="3" type="ORF">J5U46_08365</name>
</gene>
<evidence type="ECO:0000259" key="2">
    <source>
        <dbReference type="Pfam" id="PF13175"/>
    </source>
</evidence>
<dbReference type="PANTHER" id="PTHR43581">
    <property type="entry name" value="ATP/GTP PHOSPHATASE"/>
    <property type="match status" value="1"/>
</dbReference>
<dbReference type="Pfam" id="PF13175">
    <property type="entry name" value="AAA_15"/>
    <property type="match status" value="1"/>
</dbReference>
<reference evidence="3" key="1">
    <citation type="submission" date="2021-03" db="EMBL/GenBank/DDBJ databases">
        <title>X isolated from Micromonospora tulbaghiae.</title>
        <authorList>
            <person name="Stennett H.L."/>
        </authorList>
    </citation>
    <scope>NUCLEOTIDE SEQUENCE</scope>
    <source>
        <strain evidence="3">28M1-20</strain>
    </source>
</reference>
<name>A0AAW4JDV4_9ACTN</name>
<dbReference type="InterPro" id="IPR027417">
    <property type="entry name" value="P-loop_NTPase"/>
</dbReference>
<accession>A0AAW4JDV4</accession>
<evidence type="ECO:0000256" key="1">
    <source>
        <dbReference type="SAM" id="MobiDB-lite"/>
    </source>
</evidence>
<dbReference type="InterPro" id="IPR041685">
    <property type="entry name" value="AAA_GajA/Old/RecF-like"/>
</dbReference>
<feature type="domain" description="Endonuclease GajA/Old nuclease/RecF-like AAA" evidence="2">
    <location>
        <begin position="356"/>
        <end position="401"/>
    </location>
</feature>
<dbReference type="Proteomes" id="UP000669887">
    <property type="component" value="Unassembled WGS sequence"/>
</dbReference>
<dbReference type="PANTHER" id="PTHR43581:SF2">
    <property type="entry name" value="EXCINUCLEASE ATPASE SUBUNIT"/>
    <property type="match status" value="1"/>
</dbReference>
<dbReference type="InterPro" id="IPR051396">
    <property type="entry name" value="Bact_Antivir_Def_Nuclease"/>
</dbReference>
<evidence type="ECO:0000313" key="3">
    <source>
        <dbReference type="EMBL" id="MBO4140153.1"/>
    </source>
</evidence>
<dbReference type="SUPFAM" id="SSF52540">
    <property type="entry name" value="P-loop containing nucleoside triphosphate hydrolases"/>
    <property type="match status" value="1"/>
</dbReference>
<dbReference type="EMBL" id="JAGFVQ010000011">
    <property type="protein sequence ID" value="MBO4140153.1"/>
    <property type="molecule type" value="Genomic_DNA"/>
</dbReference>
<proteinExistence type="predicted"/>
<dbReference type="RefSeq" id="WP_208576814.1">
    <property type="nucleotide sequence ID" value="NZ_JAGFVQ010000011.1"/>
</dbReference>
<feature type="compositionally biased region" description="Low complexity" evidence="1">
    <location>
        <begin position="307"/>
        <end position="326"/>
    </location>
</feature>
<dbReference type="Gene3D" id="3.40.50.300">
    <property type="entry name" value="P-loop containing nucleotide triphosphate hydrolases"/>
    <property type="match status" value="2"/>
</dbReference>
<organism evidence="3 4">
    <name type="scientific">Micromonospora tulbaghiae</name>
    <dbReference type="NCBI Taxonomy" id="479978"/>
    <lineage>
        <taxon>Bacteria</taxon>
        <taxon>Bacillati</taxon>
        <taxon>Actinomycetota</taxon>
        <taxon>Actinomycetes</taxon>
        <taxon>Micromonosporales</taxon>
        <taxon>Micromonosporaceae</taxon>
        <taxon>Micromonospora</taxon>
    </lineage>
</organism>
<feature type="region of interest" description="Disordered" evidence="1">
    <location>
        <begin position="293"/>
        <end position="326"/>
    </location>
</feature>